<dbReference type="EMBL" id="JAVREI010000024">
    <property type="protein sequence ID" value="MDT0278317.1"/>
    <property type="molecule type" value="Genomic_DNA"/>
</dbReference>
<name>A0ABU2KDP4_9ACTN</name>
<keyword evidence="1" id="KW-1133">Transmembrane helix</keyword>
<evidence type="ECO:0000256" key="1">
    <source>
        <dbReference type="SAM" id="Phobius"/>
    </source>
</evidence>
<feature type="transmembrane region" description="Helical" evidence="1">
    <location>
        <begin position="59"/>
        <end position="84"/>
    </location>
</feature>
<keyword evidence="1" id="KW-0472">Membrane</keyword>
<evidence type="ECO:0008006" key="4">
    <source>
        <dbReference type="Google" id="ProtNLM"/>
    </source>
</evidence>
<gene>
    <name evidence="2" type="ORF">RM425_20645</name>
</gene>
<protein>
    <recommendedName>
        <fullName evidence="4">Transmembrane protein</fullName>
    </recommendedName>
</protein>
<keyword evidence="1" id="KW-0812">Transmembrane</keyword>
<proteinExistence type="predicted"/>
<organism evidence="2 3">
    <name type="scientific">Blastococcus goldschmidtiae</name>
    <dbReference type="NCBI Taxonomy" id="3075546"/>
    <lineage>
        <taxon>Bacteria</taxon>
        <taxon>Bacillati</taxon>
        <taxon>Actinomycetota</taxon>
        <taxon>Actinomycetes</taxon>
        <taxon>Geodermatophilales</taxon>
        <taxon>Geodermatophilaceae</taxon>
        <taxon>Blastococcus</taxon>
    </lineage>
</organism>
<accession>A0ABU2KDP4</accession>
<feature type="transmembrane region" description="Helical" evidence="1">
    <location>
        <begin position="96"/>
        <end position="117"/>
    </location>
</feature>
<evidence type="ECO:0000313" key="3">
    <source>
        <dbReference type="Proteomes" id="UP001183222"/>
    </source>
</evidence>
<comment type="caution">
    <text evidence="2">The sequence shown here is derived from an EMBL/GenBank/DDBJ whole genome shotgun (WGS) entry which is preliminary data.</text>
</comment>
<sequence length="120" mass="13098">MMHATPAGRHDAPVPGPDPARRGAAQELGLLQVCYLVFLLPWFLLAIGGTMGLANWESIVAAFVILAWWAYPFVALGTAIAAWALFATRRHGAARWVNRVPLVWVLVGVALLLWIWLATA</sequence>
<feature type="transmembrane region" description="Helical" evidence="1">
    <location>
        <begin position="28"/>
        <end position="47"/>
    </location>
</feature>
<dbReference type="RefSeq" id="WP_311347116.1">
    <property type="nucleotide sequence ID" value="NZ_JAVREI010000024.1"/>
</dbReference>
<reference evidence="3" key="1">
    <citation type="submission" date="2023-07" db="EMBL/GenBank/DDBJ databases">
        <title>30 novel species of actinomycetes from the DSMZ collection.</title>
        <authorList>
            <person name="Nouioui I."/>
        </authorList>
    </citation>
    <scope>NUCLEOTIDE SEQUENCE [LARGE SCALE GENOMIC DNA]</scope>
    <source>
        <strain evidence="3">DSM 46792</strain>
    </source>
</reference>
<evidence type="ECO:0000313" key="2">
    <source>
        <dbReference type="EMBL" id="MDT0278317.1"/>
    </source>
</evidence>
<keyword evidence="3" id="KW-1185">Reference proteome</keyword>
<dbReference type="Proteomes" id="UP001183222">
    <property type="component" value="Unassembled WGS sequence"/>
</dbReference>